<evidence type="ECO:0000313" key="2">
    <source>
        <dbReference type="EMBL" id="GBL86316.1"/>
    </source>
</evidence>
<protein>
    <recommendedName>
        <fullName evidence="6">RNase H type-1 domain-containing protein</fullName>
    </recommendedName>
</protein>
<dbReference type="InterPro" id="IPR036397">
    <property type="entry name" value="RNaseH_sf"/>
</dbReference>
<keyword evidence="5" id="KW-1185">Reference proteome</keyword>
<evidence type="ECO:0000313" key="1">
    <source>
        <dbReference type="EMBL" id="GBL86289.1"/>
    </source>
</evidence>
<evidence type="ECO:0000313" key="3">
    <source>
        <dbReference type="EMBL" id="GBL86321.1"/>
    </source>
</evidence>
<name>A0A4Y2B4V1_ARAVE</name>
<dbReference type="EMBL" id="BGPR01158404">
    <property type="protein sequence ID" value="GBL86321.1"/>
    <property type="molecule type" value="Genomic_DNA"/>
</dbReference>
<reference evidence="2 5" key="1">
    <citation type="journal article" date="2019" name="Sci. Rep.">
        <title>Orb-weaving spider Araneus ventricosus genome elucidates the spidroin gene catalogue.</title>
        <authorList>
            <person name="Kono N."/>
            <person name="Nakamura H."/>
            <person name="Ohtoshi R."/>
            <person name="Moran D.A.P."/>
            <person name="Shinohara A."/>
            <person name="Yoshida Y."/>
            <person name="Fujiwara M."/>
            <person name="Mori M."/>
            <person name="Tomita M."/>
            <person name="Arakawa K."/>
        </authorList>
    </citation>
    <scope>NUCLEOTIDE SEQUENCE [LARGE SCALE GENOMIC DNA]</scope>
</reference>
<dbReference type="AlphaFoldDB" id="A0A4Y2B4V1"/>
<dbReference type="EMBL" id="BGPR01158392">
    <property type="protein sequence ID" value="GBL86289.1"/>
    <property type="molecule type" value="Genomic_DNA"/>
</dbReference>
<evidence type="ECO:0008006" key="6">
    <source>
        <dbReference type="Google" id="ProtNLM"/>
    </source>
</evidence>
<sequence>MTRTTPELAPPLQTSAPHHQLNTYNSVFQSELAAIEFAANWAVKEKVKVNINTDSLSSISAINNANARSGFINKVKPNIFKAKNMVGLSWVKAHVGILEKNWPTNKPNWP</sequence>
<proteinExistence type="predicted"/>
<evidence type="ECO:0000313" key="4">
    <source>
        <dbReference type="EMBL" id="GBL86399.1"/>
    </source>
</evidence>
<evidence type="ECO:0000313" key="5">
    <source>
        <dbReference type="Proteomes" id="UP000499080"/>
    </source>
</evidence>
<dbReference type="SUPFAM" id="SSF53098">
    <property type="entry name" value="Ribonuclease H-like"/>
    <property type="match status" value="1"/>
</dbReference>
<dbReference type="Proteomes" id="UP000499080">
    <property type="component" value="Unassembled WGS sequence"/>
</dbReference>
<comment type="caution">
    <text evidence="2">The sequence shown here is derived from an EMBL/GenBank/DDBJ whole genome shotgun (WGS) entry which is preliminary data.</text>
</comment>
<dbReference type="InterPro" id="IPR012337">
    <property type="entry name" value="RNaseH-like_sf"/>
</dbReference>
<dbReference type="Gene3D" id="3.30.420.10">
    <property type="entry name" value="Ribonuclease H-like superfamily/Ribonuclease H"/>
    <property type="match status" value="1"/>
</dbReference>
<dbReference type="GO" id="GO:0003676">
    <property type="term" value="F:nucleic acid binding"/>
    <property type="evidence" value="ECO:0007669"/>
    <property type="project" value="InterPro"/>
</dbReference>
<dbReference type="EMBL" id="BGPR01158421">
    <property type="protein sequence ID" value="GBL86399.1"/>
    <property type="molecule type" value="Genomic_DNA"/>
</dbReference>
<gene>
    <name evidence="4" type="ORF">AVEN_187265_1</name>
    <name evidence="1" type="ORF">AVEN_248897_1</name>
    <name evidence="2" type="ORF">AVEN_29679_1</name>
    <name evidence="3" type="ORF">AVEN_54208_1</name>
</gene>
<organism evidence="2 5">
    <name type="scientific">Araneus ventricosus</name>
    <name type="common">Orbweaver spider</name>
    <name type="synonym">Epeira ventricosa</name>
    <dbReference type="NCBI Taxonomy" id="182803"/>
    <lineage>
        <taxon>Eukaryota</taxon>
        <taxon>Metazoa</taxon>
        <taxon>Ecdysozoa</taxon>
        <taxon>Arthropoda</taxon>
        <taxon>Chelicerata</taxon>
        <taxon>Arachnida</taxon>
        <taxon>Araneae</taxon>
        <taxon>Araneomorphae</taxon>
        <taxon>Entelegynae</taxon>
        <taxon>Araneoidea</taxon>
        <taxon>Araneidae</taxon>
        <taxon>Araneus</taxon>
    </lineage>
</organism>
<dbReference type="EMBL" id="BGPR01158401">
    <property type="protein sequence ID" value="GBL86316.1"/>
    <property type="molecule type" value="Genomic_DNA"/>
</dbReference>
<accession>A0A4Y2B4V1</accession>